<dbReference type="CDD" id="cd15747">
    <property type="entry name" value="FYVE_Slp3_4_5"/>
    <property type="match status" value="1"/>
</dbReference>
<dbReference type="SUPFAM" id="SSF57903">
    <property type="entry name" value="FYVE/PHD zinc finger"/>
    <property type="match status" value="1"/>
</dbReference>
<dbReference type="InterPro" id="IPR041282">
    <property type="entry name" value="FYVE_2"/>
</dbReference>
<accession>A0A9J6H2Z6</accession>
<evidence type="ECO:0000313" key="3">
    <source>
        <dbReference type="Proteomes" id="UP000821853"/>
    </source>
</evidence>
<feature type="domain" description="FYVE-type zinc finger" evidence="1">
    <location>
        <begin position="34"/>
        <end position="88"/>
    </location>
</feature>
<protein>
    <recommendedName>
        <fullName evidence="1">FYVE-type zinc finger domain-containing protein</fullName>
    </recommendedName>
</protein>
<dbReference type="OrthoDB" id="195679at2759"/>
<dbReference type="AlphaFoldDB" id="A0A9J6H2Z6"/>
<dbReference type="VEuPathDB" id="VectorBase:HLOH_047871"/>
<evidence type="ECO:0000259" key="1">
    <source>
        <dbReference type="Pfam" id="PF02318"/>
    </source>
</evidence>
<dbReference type="InterPro" id="IPR011011">
    <property type="entry name" value="Znf_FYVE_PHD"/>
</dbReference>
<dbReference type="Pfam" id="PF02318">
    <property type="entry name" value="FYVE_2"/>
    <property type="match status" value="1"/>
</dbReference>
<evidence type="ECO:0000313" key="2">
    <source>
        <dbReference type="EMBL" id="KAH9382117.1"/>
    </source>
</evidence>
<proteinExistence type="predicted"/>
<dbReference type="OMA" id="AFCKACK"/>
<organism evidence="2 3">
    <name type="scientific">Haemaphysalis longicornis</name>
    <name type="common">Bush tick</name>
    <dbReference type="NCBI Taxonomy" id="44386"/>
    <lineage>
        <taxon>Eukaryota</taxon>
        <taxon>Metazoa</taxon>
        <taxon>Ecdysozoa</taxon>
        <taxon>Arthropoda</taxon>
        <taxon>Chelicerata</taxon>
        <taxon>Arachnida</taxon>
        <taxon>Acari</taxon>
        <taxon>Parasitiformes</taxon>
        <taxon>Ixodida</taxon>
        <taxon>Ixodoidea</taxon>
        <taxon>Ixodidae</taxon>
        <taxon>Haemaphysalinae</taxon>
        <taxon>Haemaphysalis</taxon>
    </lineage>
</organism>
<dbReference type="Proteomes" id="UP000821853">
    <property type="component" value="Chromosome 9"/>
</dbReference>
<sequence length="89" mass="9980">MHFLSVSFSLRRHLKAELQRLRKRGALRPGLDPARSCARCLSALGRILNRGAPCPSCRKKVCRDCRLQDPGAPEGSGDHWLCVVCHKQM</sequence>
<dbReference type="EMBL" id="JABSTR010000011">
    <property type="protein sequence ID" value="KAH9382117.1"/>
    <property type="molecule type" value="Genomic_DNA"/>
</dbReference>
<dbReference type="InterPro" id="IPR013083">
    <property type="entry name" value="Znf_RING/FYVE/PHD"/>
</dbReference>
<dbReference type="Gene3D" id="3.30.40.10">
    <property type="entry name" value="Zinc/RING finger domain, C3HC4 (zinc finger)"/>
    <property type="match status" value="1"/>
</dbReference>
<keyword evidence="3" id="KW-1185">Reference proteome</keyword>
<name>A0A9J6H2Z6_HAELO</name>
<comment type="caution">
    <text evidence="2">The sequence shown here is derived from an EMBL/GenBank/DDBJ whole genome shotgun (WGS) entry which is preliminary data.</text>
</comment>
<reference evidence="2 3" key="1">
    <citation type="journal article" date="2020" name="Cell">
        <title>Large-Scale Comparative Analyses of Tick Genomes Elucidate Their Genetic Diversity and Vector Capacities.</title>
        <authorList>
            <consortium name="Tick Genome and Microbiome Consortium (TIGMIC)"/>
            <person name="Jia N."/>
            <person name="Wang J."/>
            <person name="Shi W."/>
            <person name="Du L."/>
            <person name="Sun Y."/>
            <person name="Zhan W."/>
            <person name="Jiang J.F."/>
            <person name="Wang Q."/>
            <person name="Zhang B."/>
            <person name="Ji P."/>
            <person name="Bell-Sakyi L."/>
            <person name="Cui X.M."/>
            <person name="Yuan T.T."/>
            <person name="Jiang B.G."/>
            <person name="Yang W.F."/>
            <person name="Lam T.T."/>
            <person name="Chang Q.C."/>
            <person name="Ding S.J."/>
            <person name="Wang X.J."/>
            <person name="Zhu J.G."/>
            <person name="Ruan X.D."/>
            <person name="Zhao L."/>
            <person name="Wei J.T."/>
            <person name="Ye R.Z."/>
            <person name="Que T.C."/>
            <person name="Du C.H."/>
            <person name="Zhou Y.H."/>
            <person name="Cheng J.X."/>
            <person name="Dai P.F."/>
            <person name="Guo W.B."/>
            <person name="Han X.H."/>
            <person name="Huang E.J."/>
            <person name="Li L.F."/>
            <person name="Wei W."/>
            <person name="Gao Y.C."/>
            <person name="Liu J.Z."/>
            <person name="Shao H.Z."/>
            <person name="Wang X."/>
            <person name="Wang C.C."/>
            <person name="Yang T.C."/>
            <person name="Huo Q.B."/>
            <person name="Li W."/>
            <person name="Chen H.Y."/>
            <person name="Chen S.E."/>
            <person name="Zhou L.G."/>
            <person name="Ni X.B."/>
            <person name="Tian J.H."/>
            <person name="Sheng Y."/>
            <person name="Liu T."/>
            <person name="Pan Y.S."/>
            <person name="Xia L.Y."/>
            <person name="Li J."/>
            <person name="Zhao F."/>
            <person name="Cao W.C."/>
        </authorList>
    </citation>
    <scope>NUCLEOTIDE SEQUENCE [LARGE SCALE GENOMIC DNA]</scope>
    <source>
        <strain evidence="2">HaeL-2018</strain>
    </source>
</reference>
<gene>
    <name evidence="2" type="ORF">HPB48_004553</name>
</gene>